<reference evidence="3" key="1">
    <citation type="submission" date="2021-01" db="EMBL/GenBank/DDBJ databases">
        <title>Genome sequence of strain Noviherbaspirillum sp. DKR-6.</title>
        <authorList>
            <person name="Chaudhary D.K."/>
        </authorList>
    </citation>
    <scope>NUCLEOTIDE SEQUENCE</scope>
    <source>
        <strain evidence="3">DKR-6</strain>
    </source>
</reference>
<evidence type="ECO:0000259" key="2">
    <source>
        <dbReference type="Pfam" id="PF20432"/>
    </source>
</evidence>
<feature type="domain" description="Antitoxin Xre-like helix-turn-helix" evidence="2">
    <location>
        <begin position="55"/>
        <end position="109"/>
    </location>
</feature>
<accession>A0A934SU02</accession>
<dbReference type="EMBL" id="JAEPBG010000008">
    <property type="protein sequence ID" value="MBK4736756.1"/>
    <property type="molecule type" value="Genomic_DNA"/>
</dbReference>
<evidence type="ECO:0000259" key="1">
    <source>
        <dbReference type="Pfam" id="PF09722"/>
    </source>
</evidence>
<dbReference type="GO" id="GO:0003677">
    <property type="term" value="F:DNA binding"/>
    <property type="evidence" value="ECO:0007669"/>
    <property type="project" value="InterPro"/>
</dbReference>
<feature type="domain" description="Antitoxin Xre/MbcA/ParS-like toxin-binding" evidence="1">
    <location>
        <begin position="114"/>
        <end position="163"/>
    </location>
</feature>
<keyword evidence="4" id="KW-1185">Reference proteome</keyword>
<dbReference type="Pfam" id="PF09722">
    <property type="entry name" value="Xre_MbcA_ParS_C"/>
    <property type="match status" value="1"/>
</dbReference>
<gene>
    <name evidence="3" type="ORF">JJB74_19185</name>
</gene>
<dbReference type="Proteomes" id="UP000622890">
    <property type="component" value="Unassembled WGS sequence"/>
</dbReference>
<dbReference type="RefSeq" id="WP_200594481.1">
    <property type="nucleotide sequence ID" value="NZ_JAEPBG010000008.1"/>
</dbReference>
<dbReference type="InterPro" id="IPR046847">
    <property type="entry name" value="Xre-like_HTH"/>
</dbReference>
<organism evidence="3 4">
    <name type="scientific">Noviherbaspirillum pedocola</name>
    <dbReference type="NCBI Taxonomy" id="2801341"/>
    <lineage>
        <taxon>Bacteria</taxon>
        <taxon>Pseudomonadati</taxon>
        <taxon>Pseudomonadota</taxon>
        <taxon>Betaproteobacteria</taxon>
        <taxon>Burkholderiales</taxon>
        <taxon>Oxalobacteraceae</taxon>
        <taxon>Noviherbaspirillum</taxon>
    </lineage>
</organism>
<evidence type="ECO:0000313" key="3">
    <source>
        <dbReference type="EMBL" id="MBK4736756.1"/>
    </source>
</evidence>
<dbReference type="InterPro" id="IPR024467">
    <property type="entry name" value="Xre/MbcA/ParS-like_toxin-bd"/>
</dbReference>
<sequence length="166" mass="18111">MATDNVSPASRASIPASRIKRTATAPTVSMRSGKRRDVAAFGGDATQVIRAMRLGAPADIVSGVAERLGISQDKLFERLRLPKSTLKGRVSKGQPLAAVEQDRIYRVNRVFERANEVLEDEEAARNWIIRENRSLGGESPLSLLDTEAGYELVLDTLGRIEHGVIS</sequence>
<proteinExistence type="predicted"/>
<dbReference type="NCBIfam" id="TIGR02293">
    <property type="entry name" value="TAS_TIGR02293"/>
    <property type="match status" value="1"/>
</dbReference>
<dbReference type="AlphaFoldDB" id="A0A934SU02"/>
<dbReference type="Pfam" id="PF20432">
    <property type="entry name" value="Xre-like-HTH"/>
    <property type="match status" value="1"/>
</dbReference>
<dbReference type="InterPro" id="IPR011979">
    <property type="entry name" value="Antitox_Xre"/>
</dbReference>
<name>A0A934SU02_9BURK</name>
<evidence type="ECO:0000313" key="4">
    <source>
        <dbReference type="Proteomes" id="UP000622890"/>
    </source>
</evidence>
<comment type="caution">
    <text evidence="3">The sequence shown here is derived from an EMBL/GenBank/DDBJ whole genome shotgun (WGS) entry which is preliminary data.</text>
</comment>
<protein>
    <submittedName>
        <fullName evidence="3">DUF2384 domain-containing protein</fullName>
    </submittedName>
</protein>